<evidence type="ECO:0000259" key="3">
    <source>
        <dbReference type="Pfam" id="PF14392"/>
    </source>
</evidence>
<proteinExistence type="predicted"/>
<dbReference type="InterPro" id="IPR040256">
    <property type="entry name" value="At4g02000-like"/>
</dbReference>
<gene>
    <name evidence="4" type="ORF">COLO4_19700</name>
</gene>
<dbReference type="Pfam" id="PF14111">
    <property type="entry name" value="DUF4283"/>
    <property type="match status" value="1"/>
</dbReference>
<dbReference type="InterPro" id="IPR025836">
    <property type="entry name" value="Zn_knuckle_CX2CX4HX4C"/>
</dbReference>
<feature type="compositionally biased region" description="Polar residues" evidence="1">
    <location>
        <begin position="19"/>
        <end position="34"/>
    </location>
</feature>
<feature type="compositionally biased region" description="Low complexity" evidence="1">
    <location>
        <begin position="504"/>
        <end position="522"/>
    </location>
</feature>
<feature type="region of interest" description="Disordered" evidence="1">
    <location>
        <begin position="671"/>
        <end position="740"/>
    </location>
</feature>
<comment type="caution">
    <text evidence="4">The sequence shown here is derived from an EMBL/GenBank/DDBJ whole genome shotgun (WGS) entry which is preliminary data.</text>
</comment>
<feature type="compositionally biased region" description="Basic and acidic residues" evidence="1">
    <location>
        <begin position="682"/>
        <end position="718"/>
    </location>
</feature>
<feature type="domain" description="Zinc knuckle CX2CX4HX4C" evidence="3">
    <location>
        <begin position="243"/>
        <end position="291"/>
    </location>
</feature>
<feature type="region of interest" description="Disordered" evidence="1">
    <location>
        <begin position="442"/>
        <end position="467"/>
    </location>
</feature>
<feature type="region of interest" description="Disordered" evidence="1">
    <location>
        <begin position="606"/>
        <end position="629"/>
    </location>
</feature>
<dbReference type="PANTHER" id="PTHR31286:SF167">
    <property type="entry name" value="OS09G0268800 PROTEIN"/>
    <property type="match status" value="1"/>
</dbReference>
<evidence type="ECO:0008006" key="6">
    <source>
        <dbReference type="Google" id="ProtNLM"/>
    </source>
</evidence>
<feature type="region of interest" description="Disordered" evidence="1">
    <location>
        <begin position="497"/>
        <end position="523"/>
    </location>
</feature>
<accession>A0A1R3J440</accession>
<dbReference type="OrthoDB" id="1690666at2759"/>
<dbReference type="PANTHER" id="PTHR31286">
    <property type="entry name" value="GLYCINE-RICH CELL WALL STRUCTURAL PROTEIN 1.8-LIKE"/>
    <property type="match status" value="1"/>
</dbReference>
<keyword evidence="5" id="KW-1185">Reference proteome</keyword>
<feature type="region of interest" description="Disordered" evidence="1">
    <location>
        <begin position="53"/>
        <end position="84"/>
    </location>
</feature>
<dbReference type="Pfam" id="PF14392">
    <property type="entry name" value="zf-CCHC_4"/>
    <property type="match status" value="1"/>
</dbReference>
<feature type="compositionally biased region" description="Polar residues" evidence="1">
    <location>
        <begin position="610"/>
        <end position="629"/>
    </location>
</feature>
<sequence>MSRRYSPYLKNRGRKVQMQKFSSVSLKPSTTTHQIKMAESSLPNIRYLRECSWTDSDSPTEESEEDSGNSIQDSYPRPPPPFRSIVSHRIRVEPKDLMEAREEASKCIVGFLLDIRKFSTENVQRWLNQAWQPVGEVTVIGRDDDRYLIYIASEVDRKAALEQTPWAFQGALFATRKWNPNVPLGDMVLDRVELWLQIWGLPFEYQNRRVAEKLAHTAGEIIKIDWRNRRPRNIRFLRIRIALDPRQPLAPRCTIERDDGTIQWAEFRYDKITKLCLSCGMLGHKHTQCSKDAAEVDMMVRQRMRPITARYGHPIVIDSQNNLFTNRMRAFLHRASRRNTGLVYGGRNVTNEERIPNWPYNADPFHRGSTNVARGHEPRAPPRANTMVYQAGQGTYVTEVQQMEIETAVTEAQVREAEQGVEREMPNNARCPIGGEDVQAEQGVEREMPNNARCPIGGEDEEETKERLEAEATLVLEISETTEPSQVQDLTEEQTVAPNQPAMQSQDQSSTQPQTPQTIPPTLRESESSIFELPTLGPIVDPVAEYDSSIERLAQLEERMDRGFDNLADLEDIHFALNREHSKFKQICEEIVRQSASLLEGLQNRHMNDPFTQPTNNNASDGQVEPQTDNVGEVEGQQNTLLLGTGSLVNPTSPGFICTINEEDLVSAFLRDTPSPDAGTEEIERKRNNSPKEEQGNLPEADRSVRRRVRGELNRETGRNGIHIADGLRQAVPQQPPKRS</sequence>
<feature type="region of interest" description="Disordered" evidence="1">
    <location>
        <begin position="19"/>
        <end position="38"/>
    </location>
</feature>
<dbReference type="AlphaFoldDB" id="A0A1R3J440"/>
<dbReference type="EMBL" id="AWUE01016734">
    <property type="protein sequence ID" value="OMO89546.1"/>
    <property type="molecule type" value="Genomic_DNA"/>
</dbReference>
<organism evidence="4 5">
    <name type="scientific">Corchorus olitorius</name>
    <dbReference type="NCBI Taxonomy" id="93759"/>
    <lineage>
        <taxon>Eukaryota</taxon>
        <taxon>Viridiplantae</taxon>
        <taxon>Streptophyta</taxon>
        <taxon>Embryophyta</taxon>
        <taxon>Tracheophyta</taxon>
        <taxon>Spermatophyta</taxon>
        <taxon>Magnoliopsida</taxon>
        <taxon>eudicotyledons</taxon>
        <taxon>Gunneridae</taxon>
        <taxon>Pentapetalae</taxon>
        <taxon>rosids</taxon>
        <taxon>malvids</taxon>
        <taxon>Malvales</taxon>
        <taxon>Malvaceae</taxon>
        <taxon>Grewioideae</taxon>
        <taxon>Apeibeae</taxon>
        <taxon>Corchorus</taxon>
    </lineage>
</organism>
<feature type="domain" description="DUF4283" evidence="2">
    <location>
        <begin position="102"/>
        <end position="182"/>
    </location>
</feature>
<dbReference type="Proteomes" id="UP000187203">
    <property type="component" value="Unassembled WGS sequence"/>
</dbReference>
<evidence type="ECO:0000256" key="1">
    <source>
        <dbReference type="SAM" id="MobiDB-lite"/>
    </source>
</evidence>
<reference evidence="5" key="1">
    <citation type="submission" date="2013-09" db="EMBL/GenBank/DDBJ databases">
        <title>Corchorus olitorius genome sequencing.</title>
        <authorList>
            <person name="Alam M."/>
            <person name="Haque M.S."/>
            <person name="Islam M.S."/>
            <person name="Emdad E.M."/>
            <person name="Islam M.M."/>
            <person name="Ahmed B."/>
            <person name="Halim A."/>
            <person name="Hossen Q.M.M."/>
            <person name="Hossain M.Z."/>
            <person name="Ahmed R."/>
            <person name="Khan M.M."/>
            <person name="Islam R."/>
            <person name="Rashid M.M."/>
            <person name="Khan S.A."/>
            <person name="Rahman M.S."/>
            <person name="Alam M."/>
            <person name="Yahiya A.S."/>
            <person name="Khan M.S."/>
            <person name="Azam M.S."/>
            <person name="Haque T."/>
            <person name="Lashkar M.Z.H."/>
            <person name="Akhand A.I."/>
            <person name="Morshed G."/>
            <person name="Roy S."/>
            <person name="Uddin K.S."/>
            <person name="Rabeya T."/>
            <person name="Hossain A.S."/>
            <person name="Chowdhury A."/>
            <person name="Snigdha A.R."/>
            <person name="Mortoza M.S."/>
            <person name="Matin S.A."/>
            <person name="Hoque S.M.E."/>
            <person name="Islam M.K."/>
            <person name="Roy D.K."/>
            <person name="Haider R."/>
            <person name="Moosa M.M."/>
            <person name="Elias S.M."/>
            <person name="Hasan A.M."/>
            <person name="Jahan S."/>
            <person name="Shafiuddin M."/>
            <person name="Mahmood N."/>
            <person name="Shommy N.S."/>
        </authorList>
    </citation>
    <scope>NUCLEOTIDE SEQUENCE [LARGE SCALE GENOMIC DNA]</scope>
    <source>
        <strain evidence="5">cv. O-4</strain>
    </source>
</reference>
<evidence type="ECO:0000313" key="4">
    <source>
        <dbReference type="EMBL" id="OMO89546.1"/>
    </source>
</evidence>
<protein>
    <recommendedName>
        <fullName evidence="6">CCHC-type domain-containing protein</fullName>
    </recommendedName>
</protein>
<dbReference type="InterPro" id="IPR025558">
    <property type="entry name" value="DUF4283"/>
</dbReference>
<feature type="compositionally biased region" description="Acidic residues" evidence="1">
    <location>
        <begin position="58"/>
        <end position="67"/>
    </location>
</feature>
<name>A0A1R3J440_9ROSI</name>
<evidence type="ECO:0000313" key="5">
    <source>
        <dbReference type="Proteomes" id="UP000187203"/>
    </source>
</evidence>
<evidence type="ECO:0000259" key="2">
    <source>
        <dbReference type="Pfam" id="PF14111"/>
    </source>
</evidence>